<dbReference type="InterPro" id="IPR005149">
    <property type="entry name" value="Tscrpt_reg_PadR_N"/>
</dbReference>
<sequence length="119" mass="13037">MPRIPDTSPQTLRVFDALLSNPQAWRYGYELSKETALASGTLYPILMRLAERELLETRWEPASRPGLPPRHTYRLTADGAVLAAQRVAARDAAAARAGAGKRIRQAKQAYSALFLGASS</sequence>
<protein>
    <recommendedName>
        <fullName evidence="1">Transcription regulator PadR N-terminal domain-containing protein</fullName>
    </recommendedName>
</protein>
<evidence type="ECO:0000313" key="2">
    <source>
        <dbReference type="EMBL" id="BCJ69660.1"/>
    </source>
</evidence>
<dbReference type="SUPFAM" id="SSF46785">
    <property type="entry name" value="Winged helix' DNA-binding domain"/>
    <property type="match status" value="1"/>
</dbReference>
<dbReference type="AlphaFoldDB" id="A0A810N9C7"/>
<accession>A0A810N9C7</accession>
<keyword evidence="3" id="KW-1185">Reference proteome</keyword>
<evidence type="ECO:0000313" key="3">
    <source>
        <dbReference type="Proteomes" id="UP000680866"/>
    </source>
</evidence>
<dbReference type="KEGG" id="pry:Prubr_66810"/>
<dbReference type="Proteomes" id="UP000680866">
    <property type="component" value="Chromosome"/>
</dbReference>
<reference evidence="2" key="1">
    <citation type="submission" date="2020-08" db="EMBL/GenBank/DDBJ databases">
        <title>Whole genome shotgun sequence of Polymorphospora rubra NBRC 101157.</title>
        <authorList>
            <person name="Komaki H."/>
            <person name="Tamura T."/>
        </authorList>
    </citation>
    <scope>NUCLEOTIDE SEQUENCE</scope>
    <source>
        <strain evidence="2">NBRC 101157</strain>
    </source>
</reference>
<feature type="domain" description="Transcription regulator PadR N-terminal" evidence="1">
    <location>
        <begin position="26"/>
        <end position="81"/>
    </location>
</feature>
<evidence type="ECO:0000259" key="1">
    <source>
        <dbReference type="Pfam" id="PF03551"/>
    </source>
</evidence>
<name>A0A810N9C7_9ACTN</name>
<dbReference type="RefSeq" id="WP_212819083.1">
    <property type="nucleotide sequence ID" value="NZ_AP023359.1"/>
</dbReference>
<gene>
    <name evidence="2" type="ORF">Prubr_66810</name>
</gene>
<dbReference type="InterPro" id="IPR036390">
    <property type="entry name" value="WH_DNA-bd_sf"/>
</dbReference>
<dbReference type="Gene3D" id="1.10.10.10">
    <property type="entry name" value="Winged helix-like DNA-binding domain superfamily/Winged helix DNA-binding domain"/>
    <property type="match status" value="1"/>
</dbReference>
<proteinExistence type="predicted"/>
<dbReference type="Pfam" id="PF03551">
    <property type="entry name" value="PadR"/>
    <property type="match status" value="1"/>
</dbReference>
<dbReference type="EMBL" id="AP023359">
    <property type="protein sequence ID" value="BCJ69660.1"/>
    <property type="molecule type" value="Genomic_DNA"/>
</dbReference>
<dbReference type="InterPro" id="IPR036388">
    <property type="entry name" value="WH-like_DNA-bd_sf"/>
</dbReference>
<organism evidence="2 3">
    <name type="scientific">Polymorphospora rubra</name>
    <dbReference type="NCBI Taxonomy" id="338584"/>
    <lineage>
        <taxon>Bacteria</taxon>
        <taxon>Bacillati</taxon>
        <taxon>Actinomycetota</taxon>
        <taxon>Actinomycetes</taxon>
        <taxon>Micromonosporales</taxon>
        <taxon>Micromonosporaceae</taxon>
        <taxon>Polymorphospora</taxon>
    </lineage>
</organism>